<keyword evidence="3 4" id="KW-0560">Oxidoreductase</keyword>
<dbReference type="InterPro" id="IPR028939">
    <property type="entry name" value="P5C_Rdtase_cat_N"/>
</dbReference>
<dbReference type="InterPro" id="IPR036291">
    <property type="entry name" value="NAD(P)-bd_dom_sf"/>
</dbReference>
<accession>A0ABP8L8V3</accession>
<dbReference type="PIRSF" id="PIRSF000193">
    <property type="entry name" value="Pyrrol-5-carb_rd"/>
    <property type="match status" value="1"/>
</dbReference>
<keyword evidence="9" id="KW-1185">Reference proteome</keyword>
<reference evidence="9" key="1">
    <citation type="journal article" date="2019" name="Int. J. Syst. Evol. Microbiol.">
        <title>The Global Catalogue of Microorganisms (GCM) 10K type strain sequencing project: providing services to taxonomists for standard genome sequencing and annotation.</title>
        <authorList>
            <consortium name="The Broad Institute Genomics Platform"/>
            <consortium name="The Broad Institute Genome Sequencing Center for Infectious Disease"/>
            <person name="Wu L."/>
            <person name="Ma J."/>
        </authorList>
    </citation>
    <scope>NUCLEOTIDE SEQUENCE [LARGE SCALE GENOMIC DNA]</scope>
    <source>
        <strain evidence="9">JCM 17926</strain>
    </source>
</reference>
<comment type="subcellular location">
    <subcellularLocation>
        <location evidence="4">Cytoplasm</location>
    </subcellularLocation>
</comment>
<comment type="similarity">
    <text evidence="1 4">Belongs to the pyrroline-5-carboxylate reductase family.</text>
</comment>
<dbReference type="SUPFAM" id="SSF51735">
    <property type="entry name" value="NAD(P)-binding Rossmann-fold domains"/>
    <property type="match status" value="1"/>
</dbReference>
<dbReference type="EMBL" id="BAABHC010000002">
    <property type="protein sequence ID" value="GAA4424391.1"/>
    <property type="molecule type" value="Genomic_DNA"/>
</dbReference>
<dbReference type="InterPro" id="IPR000304">
    <property type="entry name" value="Pyrroline-COOH_reductase"/>
</dbReference>
<evidence type="ECO:0000256" key="1">
    <source>
        <dbReference type="ARBA" id="ARBA00005525"/>
    </source>
</evidence>
<organism evidence="8 9">
    <name type="scientific">Pontibacter saemangeumensis</name>
    <dbReference type="NCBI Taxonomy" id="1084525"/>
    <lineage>
        <taxon>Bacteria</taxon>
        <taxon>Pseudomonadati</taxon>
        <taxon>Bacteroidota</taxon>
        <taxon>Cytophagia</taxon>
        <taxon>Cytophagales</taxon>
        <taxon>Hymenobacteraceae</taxon>
        <taxon>Pontibacter</taxon>
    </lineage>
</organism>
<dbReference type="Pfam" id="PF14748">
    <property type="entry name" value="P5CR_dimer"/>
    <property type="match status" value="1"/>
</dbReference>
<dbReference type="EC" id="1.5.1.2" evidence="4 5"/>
<dbReference type="RefSeq" id="WP_345156489.1">
    <property type="nucleotide sequence ID" value="NZ_BAABHC010000002.1"/>
</dbReference>
<name>A0ABP8L8V3_9BACT</name>
<comment type="function">
    <text evidence="4">Catalyzes the reduction of 1-pyrroline-5-carboxylate (PCA) to L-proline.</text>
</comment>
<comment type="catalytic activity">
    <reaction evidence="4">
        <text>L-proline + NAD(+) = (S)-1-pyrroline-5-carboxylate + NADH + 2 H(+)</text>
        <dbReference type="Rhea" id="RHEA:14105"/>
        <dbReference type="ChEBI" id="CHEBI:15378"/>
        <dbReference type="ChEBI" id="CHEBI:17388"/>
        <dbReference type="ChEBI" id="CHEBI:57540"/>
        <dbReference type="ChEBI" id="CHEBI:57945"/>
        <dbReference type="ChEBI" id="CHEBI:60039"/>
        <dbReference type="EC" id="1.5.1.2"/>
    </reaction>
</comment>
<dbReference type="Pfam" id="PF03807">
    <property type="entry name" value="F420_oxidored"/>
    <property type="match status" value="1"/>
</dbReference>
<dbReference type="HAMAP" id="MF_01925">
    <property type="entry name" value="P5C_reductase"/>
    <property type="match status" value="1"/>
</dbReference>
<protein>
    <recommendedName>
        <fullName evidence="4 5">Pyrroline-5-carboxylate reductase</fullName>
        <shortName evidence="4">P5C reductase</shortName>
        <shortName evidence="4">P5CR</shortName>
        <ecNumber evidence="4 5">1.5.1.2</ecNumber>
    </recommendedName>
    <alternativeName>
        <fullName evidence="4">PCA reductase</fullName>
    </alternativeName>
</protein>
<dbReference type="PANTHER" id="PTHR11645">
    <property type="entry name" value="PYRROLINE-5-CARBOXYLATE REDUCTASE"/>
    <property type="match status" value="1"/>
</dbReference>
<sequence>MHIDNVAILGAGNLGNAIAEGLLSNGKYEPENIYVTRRNTKSLQRLKDKGLHVTNDNSFALKNCRFILLCVQPAHLEHVLKEITPILDPEQHVLLSVIAGVTIDDISQITGDFPIVRCMPNTAIAVQESMTSLAFNTRAAGVEEEVKEIFNCLGETLVIEEELMAGATVLCSSGIAFNMRFIRAVTQGGIQLGLDAEDAQKIAVQVSKGASTLLTINRSHPEQEIDKVTTPEGCTITGLNEMEHQGLSSAVIKGLVGSHQRILALKEQRDRDNSKISISALQELLQ</sequence>
<gene>
    <name evidence="8" type="primary">proC_1</name>
    <name evidence="4" type="synonym">proC</name>
    <name evidence="8" type="ORF">GCM10023188_04170</name>
</gene>
<proteinExistence type="inferred from homology"/>
<dbReference type="SUPFAM" id="SSF48179">
    <property type="entry name" value="6-phosphogluconate dehydrogenase C-terminal domain-like"/>
    <property type="match status" value="1"/>
</dbReference>
<dbReference type="Gene3D" id="3.40.50.720">
    <property type="entry name" value="NAD(P)-binding Rossmann-like Domain"/>
    <property type="match status" value="1"/>
</dbReference>
<evidence type="ECO:0000256" key="5">
    <source>
        <dbReference type="NCBIfam" id="TIGR00112"/>
    </source>
</evidence>
<dbReference type="InterPro" id="IPR008927">
    <property type="entry name" value="6-PGluconate_DH-like_C_sf"/>
</dbReference>
<keyword evidence="4" id="KW-0963">Cytoplasm</keyword>
<dbReference type="Gene3D" id="1.10.3730.10">
    <property type="entry name" value="ProC C-terminal domain-like"/>
    <property type="match status" value="1"/>
</dbReference>
<evidence type="ECO:0000256" key="2">
    <source>
        <dbReference type="ARBA" id="ARBA00022857"/>
    </source>
</evidence>
<comment type="pathway">
    <text evidence="4">Amino-acid biosynthesis; L-proline biosynthesis; L-proline from L-glutamate 5-semialdehyde: step 1/1.</text>
</comment>
<evidence type="ECO:0000259" key="6">
    <source>
        <dbReference type="Pfam" id="PF03807"/>
    </source>
</evidence>
<evidence type="ECO:0000313" key="9">
    <source>
        <dbReference type="Proteomes" id="UP001500552"/>
    </source>
</evidence>
<feature type="domain" description="Pyrroline-5-carboxylate reductase dimerisation" evidence="7">
    <location>
        <begin position="161"/>
        <end position="261"/>
    </location>
</feature>
<evidence type="ECO:0000313" key="8">
    <source>
        <dbReference type="EMBL" id="GAA4424391.1"/>
    </source>
</evidence>
<dbReference type="InterPro" id="IPR029036">
    <property type="entry name" value="P5CR_dimer"/>
</dbReference>
<keyword evidence="4" id="KW-0028">Amino-acid biosynthesis</keyword>
<comment type="catalytic activity">
    <reaction evidence="4">
        <text>L-proline + NADP(+) = (S)-1-pyrroline-5-carboxylate + NADPH + 2 H(+)</text>
        <dbReference type="Rhea" id="RHEA:14109"/>
        <dbReference type="ChEBI" id="CHEBI:15378"/>
        <dbReference type="ChEBI" id="CHEBI:17388"/>
        <dbReference type="ChEBI" id="CHEBI:57783"/>
        <dbReference type="ChEBI" id="CHEBI:58349"/>
        <dbReference type="ChEBI" id="CHEBI:60039"/>
        <dbReference type="EC" id="1.5.1.2"/>
    </reaction>
</comment>
<comment type="caution">
    <text evidence="8">The sequence shown here is derived from an EMBL/GenBank/DDBJ whole genome shotgun (WGS) entry which is preliminary data.</text>
</comment>
<dbReference type="NCBIfam" id="TIGR00112">
    <property type="entry name" value="proC"/>
    <property type="match status" value="1"/>
</dbReference>
<evidence type="ECO:0000259" key="7">
    <source>
        <dbReference type="Pfam" id="PF14748"/>
    </source>
</evidence>
<keyword evidence="2 4" id="KW-0521">NADP</keyword>
<evidence type="ECO:0000256" key="3">
    <source>
        <dbReference type="ARBA" id="ARBA00023002"/>
    </source>
</evidence>
<feature type="domain" description="Pyrroline-5-carboxylate reductase catalytic N-terminal" evidence="6">
    <location>
        <begin position="6"/>
        <end position="100"/>
    </location>
</feature>
<evidence type="ECO:0000256" key="4">
    <source>
        <dbReference type="HAMAP-Rule" id="MF_01925"/>
    </source>
</evidence>
<dbReference type="PANTHER" id="PTHR11645:SF0">
    <property type="entry name" value="PYRROLINE-5-CARBOXYLATE REDUCTASE 3"/>
    <property type="match status" value="1"/>
</dbReference>
<keyword evidence="4" id="KW-0641">Proline biosynthesis</keyword>
<dbReference type="Proteomes" id="UP001500552">
    <property type="component" value="Unassembled WGS sequence"/>
</dbReference>